<dbReference type="PANTHER" id="PTHR30461:SF23">
    <property type="entry name" value="DNA RECOMBINASE-RELATED"/>
    <property type="match status" value="1"/>
</dbReference>
<dbReference type="Pfam" id="PF07508">
    <property type="entry name" value="Recombinase"/>
    <property type="match status" value="1"/>
</dbReference>
<keyword evidence="3" id="KW-1185">Reference proteome</keyword>
<dbReference type="InterPro" id="IPR011109">
    <property type="entry name" value="DNA_bind_recombinase_dom"/>
</dbReference>
<evidence type="ECO:0000313" key="2">
    <source>
        <dbReference type="EMBL" id="GIH01616.1"/>
    </source>
</evidence>
<dbReference type="InterPro" id="IPR038109">
    <property type="entry name" value="DNA_bind_recomb_sf"/>
</dbReference>
<reference evidence="2 3" key="1">
    <citation type="submission" date="2021-01" db="EMBL/GenBank/DDBJ databases">
        <title>Whole genome shotgun sequence of Plantactinospora mayteni NBRC 109088.</title>
        <authorList>
            <person name="Komaki H."/>
            <person name="Tamura T."/>
        </authorList>
    </citation>
    <scope>NUCLEOTIDE SEQUENCE [LARGE SCALE GENOMIC DNA]</scope>
    <source>
        <strain evidence="2 3">NBRC 109088</strain>
    </source>
</reference>
<dbReference type="InterPro" id="IPR036162">
    <property type="entry name" value="Resolvase-like_N_sf"/>
</dbReference>
<dbReference type="SUPFAM" id="SSF53041">
    <property type="entry name" value="Resolvase-like"/>
    <property type="match status" value="1"/>
</dbReference>
<sequence>MEADRLSAYITGILRYKCRVSEDQSEDLEDSLARWLNEQSEAGAQSRSHRQGGLRFAFYGRMSTVEHQDRVTSRHWQLDCATELVANHGAIVTEYFDVGCSRRRSWRHRPQSTALLARLGDPLRGFDAIVVGEYERAFSGNQLLNLMPLLEQHEVQLWLAETEGPVDRHNPTHQALIMLLGTQSKREVQRSRYRVITAMRAQAREQGRYLGGRPPYGYRLIDAGPHPNAADARWGRRLQRLEPDPATAAHVRRMFTQRLAGYSLAGIARALNDAAVACPSAVDPSRNHHRAGERWTLRTVAAILANPRYTGRQVWNRQRTDVDTTHDGPDACGTIRWNPTKDWVVSKQQAHIALVTEQDFIAIQAIRAHRSTHDGTTRSYLFTGLLRCGPCGRRMESHWVNQRPGYRCGHTSAQRRASRRPKILYLREDRIIARLADHPSIAGKASSPDELATFLRANRIAVVCDQERCAPTTGAFAQVNPRDP</sequence>
<organism evidence="2 3">
    <name type="scientific">Plantactinospora mayteni</name>
    <dbReference type="NCBI Taxonomy" id="566021"/>
    <lineage>
        <taxon>Bacteria</taxon>
        <taxon>Bacillati</taxon>
        <taxon>Actinomycetota</taxon>
        <taxon>Actinomycetes</taxon>
        <taxon>Micromonosporales</taxon>
        <taxon>Micromonosporaceae</taxon>
        <taxon>Plantactinospora</taxon>
    </lineage>
</organism>
<dbReference type="SMART" id="SM00857">
    <property type="entry name" value="Resolvase"/>
    <property type="match status" value="1"/>
</dbReference>
<dbReference type="Gene3D" id="3.40.50.1390">
    <property type="entry name" value="Resolvase, N-terminal catalytic domain"/>
    <property type="match status" value="1"/>
</dbReference>
<dbReference type="InterPro" id="IPR025827">
    <property type="entry name" value="Zn_ribbon_recom_dom"/>
</dbReference>
<dbReference type="EMBL" id="BONX01000077">
    <property type="protein sequence ID" value="GIH01616.1"/>
    <property type="molecule type" value="Genomic_DNA"/>
</dbReference>
<evidence type="ECO:0000259" key="1">
    <source>
        <dbReference type="PROSITE" id="PS51737"/>
    </source>
</evidence>
<proteinExistence type="predicted"/>
<dbReference type="InterPro" id="IPR050639">
    <property type="entry name" value="SSR_resolvase"/>
</dbReference>
<comment type="caution">
    <text evidence="2">The sequence shown here is derived from an EMBL/GenBank/DDBJ whole genome shotgun (WGS) entry which is preliminary data.</text>
</comment>
<dbReference type="Gene3D" id="3.90.1750.20">
    <property type="entry name" value="Putative Large Serine Recombinase, Chain B, Domain 2"/>
    <property type="match status" value="1"/>
</dbReference>
<evidence type="ECO:0000313" key="3">
    <source>
        <dbReference type="Proteomes" id="UP000621500"/>
    </source>
</evidence>
<gene>
    <name evidence="2" type="ORF">Pma05_81880</name>
</gene>
<feature type="domain" description="Recombinase" evidence="1">
    <location>
        <begin position="215"/>
        <end position="373"/>
    </location>
</feature>
<name>A0ABQ4F3X2_9ACTN</name>
<dbReference type="Proteomes" id="UP000621500">
    <property type="component" value="Unassembled WGS sequence"/>
</dbReference>
<dbReference type="Pfam" id="PF00239">
    <property type="entry name" value="Resolvase"/>
    <property type="match status" value="1"/>
</dbReference>
<protein>
    <submittedName>
        <fullName evidence="2">Recombinase</fullName>
    </submittedName>
</protein>
<accession>A0ABQ4F3X2</accession>
<dbReference type="PANTHER" id="PTHR30461">
    <property type="entry name" value="DNA-INVERTASE FROM LAMBDOID PROPHAGE"/>
    <property type="match status" value="1"/>
</dbReference>
<dbReference type="InterPro" id="IPR006119">
    <property type="entry name" value="Resolv_N"/>
</dbReference>
<dbReference type="PROSITE" id="PS51737">
    <property type="entry name" value="RECOMBINASE_DNA_BIND"/>
    <property type="match status" value="1"/>
</dbReference>
<dbReference type="Pfam" id="PF13408">
    <property type="entry name" value="Zn_ribbon_recom"/>
    <property type="match status" value="1"/>
</dbReference>